<evidence type="ECO:0000313" key="1">
    <source>
        <dbReference type="EMBL" id="AWL95646.1"/>
    </source>
</evidence>
<sequence>MRGAKMAHPFGVEHFPIAPASIPPMAPLKAASGRLADLVLGSLFFATITIAMSGWLYVLFLLVHAVAAWLLA</sequence>
<protein>
    <submittedName>
        <fullName evidence="1">Uncharacterized protein</fullName>
    </submittedName>
</protein>
<dbReference type="AlphaFoldDB" id="A0A2U8PD24"/>
<gene>
    <name evidence="1" type="ORF">CIT37_28500</name>
</gene>
<reference evidence="1 2" key="1">
    <citation type="journal article" date="2014" name="Int. J. Syst. Evol. Microbiol.">
        <title>Bradyrhizobium ottawaense sp. nov., a symbiotic nitrogen fixing bacterium from root nodules of soybeans in Canada.</title>
        <authorList>
            <person name="Yu X."/>
            <person name="Cloutier S."/>
            <person name="Tambong J.T."/>
            <person name="Bromfield E.S."/>
        </authorList>
    </citation>
    <scope>NUCLEOTIDE SEQUENCE [LARGE SCALE GENOMIC DNA]</scope>
    <source>
        <strain evidence="1 2">OO99</strain>
    </source>
</reference>
<organism evidence="1 2">
    <name type="scientific">Bradyrhizobium ottawaense</name>
    <dbReference type="NCBI Taxonomy" id="931866"/>
    <lineage>
        <taxon>Bacteria</taxon>
        <taxon>Pseudomonadati</taxon>
        <taxon>Pseudomonadota</taxon>
        <taxon>Alphaproteobacteria</taxon>
        <taxon>Hyphomicrobiales</taxon>
        <taxon>Nitrobacteraceae</taxon>
        <taxon>Bradyrhizobium</taxon>
    </lineage>
</organism>
<accession>A0A2U8PD24</accession>
<reference evidence="1 2" key="2">
    <citation type="journal article" date="2017" name="Syst. Appl. Microbiol.">
        <title>Soybeans inoculated with root zone soils of Canadian native legumes harbour diverse and novel Bradyrhizobium spp. that possess agricultural potential.</title>
        <authorList>
            <person name="Bromfield E.S.P."/>
            <person name="Cloutier S."/>
            <person name="Tambong J.T."/>
            <person name="Tran Thi T.V."/>
        </authorList>
    </citation>
    <scope>NUCLEOTIDE SEQUENCE [LARGE SCALE GENOMIC DNA]</scope>
    <source>
        <strain evidence="1 2">OO99</strain>
    </source>
</reference>
<dbReference type="Proteomes" id="UP000215703">
    <property type="component" value="Chromosome"/>
</dbReference>
<evidence type="ECO:0000313" key="2">
    <source>
        <dbReference type="Proteomes" id="UP000215703"/>
    </source>
</evidence>
<proteinExistence type="predicted"/>
<dbReference type="KEGG" id="bot:CIT37_28500"/>
<dbReference type="EMBL" id="CP029425">
    <property type="protein sequence ID" value="AWL95646.1"/>
    <property type="molecule type" value="Genomic_DNA"/>
</dbReference>
<name>A0A2U8PD24_9BRAD</name>